<dbReference type="InterPro" id="IPR008728">
    <property type="entry name" value="Elongator_complex_protein_4"/>
</dbReference>
<accession>A0AAV1DVT5</accession>
<evidence type="ECO:0000313" key="12">
    <source>
        <dbReference type="Proteomes" id="UP001161247"/>
    </source>
</evidence>
<dbReference type="GO" id="GO:0002098">
    <property type="term" value="P:tRNA wobble uridine modification"/>
    <property type="evidence" value="ECO:0007669"/>
    <property type="project" value="InterPro"/>
</dbReference>
<dbReference type="InterPro" id="IPR027417">
    <property type="entry name" value="P-loop_NTPase"/>
</dbReference>
<feature type="region of interest" description="Disordered" evidence="9">
    <location>
        <begin position="98"/>
        <end position="119"/>
    </location>
</feature>
<comment type="similarity">
    <text evidence="4">Belongs to the ELP4 family.</text>
</comment>
<evidence type="ECO:0000256" key="9">
    <source>
        <dbReference type="SAM" id="MobiDB-lite"/>
    </source>
</evidence>
<evidence type="ECO:0000256" key="2">
    <source>
        <dbReference type="ARBA" id="ARBA00004496"/>
    </source>
</evidence>
<dbReference type="PANTHER" id="PTHR12896">
    <property type="entry name" value="PAX6 NEIGHBOR PROTEIN PAXNEB"/>
    <property type="match status" value="1"/>
</dbReference>
<organism evidence="11 12">
    <name type="scientific">Oldenlandia corymbosa var. corymbosa</name>
    <dbReference type="NCBI Taxonomy" id="529605"/>
    <lineage>
        <taxon>Eukaryota</taxon>
        <taxon>Viridiplantae</taxon>
        <taxon>Streptophyta</taxon>
        <taxon>Embryophyta</taxon>
        <taxon>Tracheophyta</taxon>
        <taxon>Spermatophyta</taxon>
        <taxon>Magnoliopsida</taxon>
        <taxon>eudicotyledons</taxon>
        <taxon>Gunneridae</taxon>
        <taxon>Pentapetalae</taxon>
        <taxon>asterids</taxon>
        <taxon>lamiids</taxon>
        <taxon>Gentianales</taxon>
        <taxon>Rubiaceae</taxon>
        <taxon>Rubioideae</taxon>
        <taxon>Spermacoceae</taxon>
        <taxon>Hedyotis-Oldenlandia complex</taxon>
        <taxon>Oldenlandia</taxon>
    </lineage>
</organism>
<evidence type="ECO:0000256" key="4">
    <source>
        <dbReference type="ARBA" id="ARBA00007573"/>
    </source>
</evidence>
<keyword evidence="10" id="KW-0472">Membrane</keyword>
<name>A0AAV1DVT5_OLDCO</name>
<keyword evidence="7" id="KW-0819">tRNA processing</keyword>
<dbReference type="Pfam" id="PF05625">
    <property type="entry name" value="PAXNEB"/>
    <property type="match status" value="1"/>
</dbReference>
<reference evidence="11" key="1">
    <citation type="submission" date="2023-03" db="EMBL/GenBank/DDBJ databases">
        <authorList>
            <person name="Julca I."/>
        </authorList>
    </citation>
    <scope>NUCLEOTIDE SEQUENCE</scope>
</reference>
<keyword evidence="8" id="KW-0539">Nucleus</keyword>
<feature type="compositionally biased region" description="Polar residues" evidence="9">
    <location>
        <begin position="1"/>
        <end position="22"/>
    </location>
</feature>
<feature type="compositionally biased region" description="Basic and acidic residues" evidence="9">
    <location>
        <begin position="108"/>
        <end position="119"/>
    </location>
</feature>
<keyword evidence="10" id="KW-1133">Transmembrane helix</keyword>
<protein>
    <recommendedName>
        <fullName evidence="5">Elongator complex protein 4</fullName>
    </recommendedName>
</protein>
<proteinExistence type="inferred from homology"/>
<evidence type="ECO:0000256" key="6">
    <source>
        <dbReference type="ARBA" id="ARBA00022490"/>
    </source>
</evidence>
<evidence type="ECO:0000256" key="1">
    <source>
        <dbReference type="ARBA" id="ARBA00004123"/>
    </source>
</evidence>
<comment type="subcellular location">
    <subcellularLocation>
        <location evidence="2">Cytoplasm</location>
    </subcellularLocation>
    <subcellularLocation>
        <location evidence="1">Nucleus</location>
    </subcellularLocation>
</comment>
<dbReference type="Proteomes" id="UP001161247">
    <property type="component" value="Chromosome 6"/>
</dbReference>
<evidence type="ECO:0000313" key="11">
    <source>
        <dbReference type="EMBL" id="CAI9111407.1"/>
    </source>
</evidence>
<evidence type="ECO:0000256" key="7">
    <source>
        <dbReference type="ARBA" id="ARBA00022694"/>
    </source>
</evidence>
<keyword evidence="12" id="KW-1185">Reference proteome</keyword>
<feature type="transmembrane region" description="Helical" evidence="10">
    <location>
        <begin position="338"/>
        <end position="358"/>
    </location>
</feature>
<feature type="region of interest" description="Disordered" evidence="9">
    <location>
        <begin position="1"/>
        <end position="25"/>
    </location>
</feature>
<dbReference type="EMBL" id="OX459123">
    <property type="protein sequence ID" value="CAI9111407.1"/>
    <property type="molecule type" value="Genomic_DNA"/>
</dbReference>
<gene>
    <name evidence="11" type="ORF">OLC1_LOCUS18818</name>
</gene>
<dbReference type="PANTHER" id="PTHR12896:SF1">
    <property type="entry name" value="ELONGATOR COMPLEX PROTEIN 4"/>
    <property type="match status" value="1"/>
</dbReference>
<keyword evidence="6" id="KW-0963">Cytoplasm</keyword>
<evidence type="ECO:0000256" key="5">
    <source>
        <dbReference type="ARBA" id="ARBA00020265"/>
    </source>
</evidence>
<dbReference type="GO" id="GO:0033588">
    <property type="term" value="C:elongator holoenzyme complex"/>
    <property type="evidence" value="ECO:0007669"/>
    <property type="project" value="InterPro"/>
</dbReference>
<evidence type="ECO:0000256" key="3">
    <source>
        <dbReference type="ARBA" id="ARBA00005043"/>
    </source>
</evidence>
<comment type="pathway">
    <text evidence="3">tRNA modification; 5-methoxycarbonylmethyl-2-thiouridine-tRNA biosynthesis.</text>
</comment>
<dbReference type="GO" id="GO:0008023">
    <property type="term" value="C:transcription elongation factor complex"/>
    <property type="evidence" value="ECO:0007669"/>
    <property type="project" value="TreeGrafter"/>
</dbReference>
<sequence>MAAIKSRTSSFSRNVSTVSKTNVPGLKHGPNGTTFLSSGIADLDKILGGGFSLGSLVMIMEDPEAPHHMLLLRNFMSQGLVHKQPLLYASPAKEPRGFLGTLPNPVTSRDEKSRERDAEQEKNLRIAWQYKKYFGEQNQESQKDEKAAEYCNDFDLRKPLDRQTLSGQNISCVSLQESSDLATLHDHCSKLLAQFPRHEGEIISAGRISIQSLCAPQCDYSDKEWHLLRFIRSLKSLLRYSNAVAVVTFPPSLLSPTVLKRWQHLADTLLSVKAVPDEDKELAKLLTGYQDMLGLLNVHKVARFNTQVLHHSDCTISSCFISWESSLSRKLVSYCQNWMMPLYLFCFFIFFHLIFLSFHAEM</sequence>
<keyword evidence="10" id="KW-0812">Transmembrane</keyword>
<dbReference type="GO" id="GO:0005737">
    <property type="term" value="C:cytoplasm"/>
    <property type="evidence" value="ECO:0007669"/>
    <property type="project" value="UniProtKB-SubCell"/>
</dbReference>
<dbReference type="Gene3D" id="3.40.50.300">
    <property type="entry name" value="P-loop containing nucleotide triphosphate hydrolases"/>
    <property type="match status" value="1"/>
</dbReference>
<evidence type="ECO:0000256" key="8">
    <source>
        <dbReference type="ARBA" id="ARBA00023242"/>
    </source>
</evidence>
<evidence type="ECO:0000256" key="10">
    <source>
        <dbReference type="SAM" id="Phobius"/>
    </source>
</evidence>
<dbReference type="CDD" id="cd19494">
    <property type="entry name" value="Elp4"/>
    <property type="match status" value="1"/>
</dbReference>
<dbReference type="AlphaFoldDB" id="A0AAV1DVT5"/>